<dbReference type="AlphaFoldDB" id="A0A537L4V3"/>
<reference evidence="2 3" key="1">
    <citation type="journal article" date="2019" name="Nat. Microbiol.">
        <title>Mediterranean grassland soil C-N compound turnover is dependent on rainfall and depth, and is mediated by genomically divergent microorganisms.</title>
        <authorList>
            <person name="Diamond S."/>
            <person name="Andeer P.F."/>
            <person name="Li Z."/>
            <person name="Crits-Christoph A."/>
            <person name="Burstein D."/>
            <person name="Anantharaman K."/>
            <person name="Lane K.R."/>
            <person name="Thomas B.C."/>
            <person name="Pan C."/>
            <person name="Northen T.R."/>
            <person name="Banfield J.F."/>
        </authorList>
    </citation>
    <scope>NUCLEOTIDE SEQUENCE [LARGE SCALE GENOMIC DNA]</scope>
    <source>
        <strain evidence="2">NP_4</strain>
    </source>
</reference>
<dbReference type="SUPFAM" id="SSF50952">
    <property type="entry name" value="Soluble quinoprotein glucose dehydrogenase"/>
    <property type="match status" value="1"/>
</dbReference>
<dbReference type="InterPro" id="IPR011042">
    <property type="entry name" value="6-blade_b-propeller_TolB-like"/>
</dbReference>
<dbReference type="Gene3D" id="2.120.10.30">
    <property type="entry name" value="TolB, C-terminal domain"/>
    <property type="match status" value="1"/>
</dbReference>
<dbReference type="PANTHER" id="PTHR19328:SF13">
    <property type="entry name" value="HIPL1 PROTEIN"/>
    <property type="match status" value="1"/>
</dbReference>
<comment type="caution">
    <text evidence="2">The sequence shown here is derived from an EMBL/GenBank/DDBJ whole genome shotgun (WGS) entry which is preliminary data.</text>
</comment>
<evidence type="ECO:0000259" key="1">
    <source>
        <dbReference type="Pfam" id="PF07995"/>
    </source>
</evidence>
<organism evidence="2 3">
    <name type="scientific">Candidatus Segetimicrobium genomatis</name>
    <dbReference type="NCBI Taxonomy" id="2569760"/>
    <lineage>
        <taxon>Bacteria</taxon>
        <taxon>Bacillati</taxon>
        <taxon>Candidatus Sysuimicrobiota</taxon>
        <taxon>Candidatus Sysuimicrobiia</taxon>
        <taxon>Candidatus Sysuimicrobiales</taxon>
        <taxon>Candidatus Segetimicrobiaceae</taxon>
        <taxon>Candidatus Segetimicrobium</taxon>
    </lineage>
</organism>
<name>A0A537L4V3_9BACT</name>
<evidence type="ECO:0000313" key="3">
    <source>
        <dbReference type="Proteomes" id="UP000319353"/>
    </source>
</evidence>
<dbReference type="PANTHER" id="PTHR19328">
    <property type="entry name" value="HEDGEHOG-INTERACTING PROTEIN"/>
    <property type="match status" value="1"/>
</dbReference>
<dbReference type="InterPro" id="IPR012938">
    <property type="entry name" value="Glc/Sorbosone_DH"/>
</dbReference>
<proteinExistence type="predicted"/>
<dbReference type="Proteomes" id="UP000319353">
    <property type="component" value="Unassembled WGS sequence"/>
</dbReference>
<accession>A0A537L4V3</accession>
<dbReference type="EMBL" id="VBAL01000067">
    <property type="protein sequence ID" value="TMJ02946.1"/>
    <property type="molecule type" value="Genomic_DNA"/>
</dbReference>
<protein>
    <submittedName>
        <fullName evidence="2">PQQ-dependent sugar dehydrogenase</fullName>
    </submittedName>
</protein>
<dbReference type="InterPro" id="IPR011041">
    <property type="entry name" value="Quinoprot_gluc/sorb_DH_b-prop"/>
</dbReference>
<sequence length="376" mass="40616">MNFGGGRMGRLWWFVAAVVLAGAGALTWSSWTAVAQTPVQVETVVGDLQIPWAAEFAPDGRIFLTERRGAIRVIRDGKVDAQPWATIQVAPVGEGGLLGLALAPDFARSGVVYVYHTYQDGGRLWNRVVRMVASGGLGRIDKVIIDRIPGAVVHDGGRIKFGPDGKLYITAGDAREPSQAQDRSSFGGKILRLNPDGTIPDDNPFAGSPVYSLGHRNPQGLAWHPQTRMMYEAEHGPSGDLGLCCRDEVNVIEAGKNYGWPEASGKGGAPRFVDPIADSGADETWAPSGILVPSRGPWRDSLLVAALRGSQLRRLILTGQGFTRVGGQEVYFQGDLGRLRDIFQGPDGTLYLLTNNTDGRGSPRPHDDRLLRIVFK</sequence>
<evidence type="ECO:0000313" key="2">
    <source>
        <dbReference type="EMBL" id="TMJ02946.1"/>
    </source>
</evidence>
<gene>
    <name evidence="2" type="ORF">E6H01_06145</name>
</gene>
<feature type="domain" description="Glucose/Sorbosone dehydrogenase" evidence="1">
    <location>
        <begin position="48"/>
        <end position="360"/>
    </location>
</feature>
<dbReference type="Pfam" id="PF07995">
    <property type="entry name" value="GSDH"/>
    <property type="match status" value="1"/>
</dbReference>